<feature type="chain" id="PRO_5016376418" evidence="3">
    <location>
        <begin position="20"/>
        <end position="471"/>
    </location>
</feature>
<organism evidence="4">
    <name type="scientific">Culicoides sonorensis</name>
    <name type="common">Biting midge</name>
    <dbReference type="NCBI Taxonomy" id="179676"/>
    <lineage>
        <taxon>Eukaryota</taxon>
        <taxon>Metazoa</taxon>
        <taxon>Ecdysozoa</taxon>
        <taxon>Arthropoda</taxon>
        <taxon>Hexapoda</taxon>
        <taxon>Insecta</taxon>
        <taxon>Pterygota</taxon>
        <taxon>Neoptera</taxon>
        <taxon>Endopterygota</taxon>
        <taxon>Diptera</taxon>
        <taxon>Nematocera</taxon>
        <taxon>Chironomoidea</taxon>
        <taxon>Ceratopogonidae</taxon>
        <taxon>Ceratopogoninae</taxon>
        <taxon>Culicoides</taxon>
        <taxon>Monoculicoides</taxon>
    </lineage>
</organism>
<evidence type="ECO:0000256" key="1">
    <source>
        <dbReference type="PROSITE-ProRule" id="PRU00497"/>
    </source>
</evidence>
<dbReference type="GO" id="GO:0008010">
    <property type="term" value="F:structural constituent of chitin-based larval cuticle"/>
    <property type="evidence" value="ECO:0007669"/>
    <property type="project" value="TreeGrafter"/>
</dbReference>
<name>A0A336LI73_CULSO</name>
<evidence type="ECO:0000256" key="2">
    <source>
        <dbReference type="SAM" id="MobiDB-lite"/>
    </source>
</evidence>
<dbReference type="GO" id="GO:0062129">
    <property type="term" value="C:chitin-based extracellular matrix"/>
    <property type="evidence" value="ECO:0007669"/>
    <property type="project" value="TreeGrafter"/>
</dbReference>
<feature type="compositionally biased region" description="Polar residues" evidence="2">
    <location>
        <begin position="128"/>
        <end position="147"/>
    </location>
</feature>
<gene>
    <name evidence="4" type="primary">CSON014433</name>
</gene>
<dbReference type="PROSITE" id="PS51155">
    <property type="entry name" value="CHIT_BIND_RR_2"/>
    <property type="match status" value="3"/>
</dbReference>
<feature type="compositionally biased region" description="Polar residues" evidence="2">
    <location>
        <begin position="50"/>
        <end position="59"/>
    </location>
</feature>
<dbReference type="Pfam" id="PF00379">
    <property type="entry name" value="Chitin_bind_4"/>
    <property type="match status" value="3"/>
</dbReference>
<evidence type="ECO:0000313" key="4">
    <source>
        <dbReference type="EMBL" id="SSX17500.1"/>
    </source>
</evidence>
<feature type="region of interest" description="Disordered" evidence="2">
    <location>
        <begin position="439"/>
        <end position="471"/>
    </location>
</feature>
<protein>
    <submittedName>
        <fullName evidence="4">CSON014433 protein</fullName>
    </submittedName>
</protein>
<dbReference type="InterPro" id="IPR000618">
    <property type="entry name" value="Insect_cuticle"/>
</dbReference>
<evidence type="ECO:0000256" key="3">
    <source>
        <dbReference type="SAM" id="SignalP"/>
    </source>
</evidence>
<dbReference type="PANTHER" id="PTHR10380:SF235">
    <property type="entry name" value="CUTICULAR PROTEIN 73D, ISOFORM B"/>
    <property type="match status" value="1"/>
</dbReference>
<dbReference type="InterPro" id="IPR050468">
    <property type="entry name" value="Cuticle_Struct_Prot"/>
</dbReference>
<keyword evidence="1" id="KW-0193">Cuticle</keyword>
<proteinExistence type="predicted"/>
<feature type="compositionally biased region" description="Basic and acidic residues" evidence="2">
    <location>
        <begin position="439"/>
        <end position="448"/>
    </location>
</feature>
<feature type="region of interest" description="Disordered" evidence="2">
    <location>
        <begin position="47"/>
        <end position="147"/>
    </location>
</feature>
<reference evidence="4" key="1">
    <citation type="submission" date="2018-07" db="EMBL/GenBank/DDBJ databases">
        <authorList>
            <person name="Quirk P.G."/>
            <person name="Krulwich T.A."/>
        </authorList>
    </citation>
    <scope>NUCLEOTIDE SEQUENCE</scope>
</reference>
<dbReference type="PANTHER" id="PTHR10380">
    <property type="entry name" value="CUTICLE PROTEIN"/>
    <property type="match status" value="1"/>
</dbReference>
<feature type="signal peptide" evidence="3">
    <location>
        <begin position="1"/>
        <end position="19"/>
    </location>
</feature>
<feature type="compositionally biased region" description="Basic residues" evidence="2">
    <location>
        <begin position="456"/>
        <end position="471"/>
    </location>
</feature>
<dbReference type="VEuPathDB" id="VectorBase:CSON014433"/>
<dbReference type="AlphaFoldDB" id="A0A336LI73"/>
<sequence>MNFILISAILASNFNGLLANSDTDYNQVNSDGSYAFGLSNSDIGGHYHTASGNPSTSISGRYGSRNPETGQIDETVYTAGPRGFRARGSNVHRNQDLSQVPRAPVGSADDPLADPYDDPSYNYDYKTPTVQKSENSDSDGTVNGQYSYTDDVGETHAVQYHASKDSGFEVTNGVPDAPSNVGFAYPLYKTDKNARGKISFERGPNGQYKFISAGPDQRRTETTGSDGITRGSYSYLDDKGVQRTVEYIAGPGIGYRIVSSTVGAGTHLLPPTAIPAFPSPPTLIPSPTPFAPPTVVSISTSNVIHHPPTTATTYPDFSSPDFLPPTSPGNLDYTDIEGLKPPSAVFGPYDGSYQTFQTLGAYPSPPTTIQTHISTFPPHFVPSWNGKFKGRVINIDIQHSTRAPSPGEALRRETHGDLTKCERGHNNEFTCTFHKIHQKKDTENEEKSLQSLNPPHFRKRHIHTKNNRKTK</sequence>
<dbReference type="EMBL" id="UFQT01000007">
    <property type="protein sequence ID" value="SSX17500.1"/>
    <property type="molecule type" value="Genomic_DNA"/>
</dbReference>
<accession>A0A336LI73</accession>
<keyword evidence="3" id="KW-0732">Signal</keyword>